<comment type="similarity">
    <text evidence="2">Belongs to the outer membrane factor (OMF) (TC 1.B.17) family.</text>
</comment>
<evidence type="ECO:0000256" key="1">
    <source>
        <dbReference type="ARBA" id="ARBA00004442"/>
    </source>
</evidence>
<evidence type="ECO:0000256" key="4">
    <source>
        <dbReference type="ARBA" id="ARBA00022452"/>
    </source>
</evidence>
<evidence type="ECO:0000256" key="5">
    <source>
        <dbReference type="ARBA" id="ARBA00022692"/>
    </source>
</evidence>
<gene>
    <name evidence="8" type="ORF">DFQ12_1258</name>
</gene>
<keyword evidence="9" id="KW-1185">Reference proteome</keyword>
<dbReference type="GO" id="GO:1990281">
    <property type="term" value="C:efflux pump complex"/>
    <property type="evidence" value="ECO:0007669"/>
    <property type="project" value="TreeGrafter"/>
</dbReference>
<evidence type="ECO:0000313" key="9">
    <source>
        <dbReference type="Proteomes" id="UP000286246"/>
    </source>
</evidence>
<keyword evidence="3" id="KW-0813">Transport</keyword>
<keyword evidence="5" id="KW-0812">Transmembrane</keyword>
<proteinExistence type="inferred from homology"/>
<keyword evidence="7" id="KW-0998">Cell outer membrane</keyword>
<dbReference type="AlphaFoldDB" id="A0A420BI95"/>
<organism evidence="8 9">
    <name type="scientific">Sphingobacterium detergens</name>
    <dbReference type="NCBI Taxonomy" id="1145106"/>
    <lineage>
        <taxon>Bacteria</taxon>
        <taxon>Pseudomonadati</taxon>
        <taxon>Bacteroidota</taxon>
        <taxon>Sphingobacteriia</taxon>
        <taxon>Sphingobacteriales</taxon>
        <taxon>Sphingobacteriaceae</taxon>
        <taxon>Sphingobacterium</taxon>
    </lineage>
</organism>
<evidence type="ECO:0000256" key="7">
    <source>
        <dbReference type="ARBA" id="ARBA00023237"/>
    </source>
</evidence>
<dbReference type="GO" id="GO:0009279">
    <property type="term" value="C:cell outer membrane"/>
    <property type="evidence" value="ECO:0007669"/>
    <property type="project" value="UniProtKB-SubCell"/>
</dbReference>
<dbReference type="GO" id="GO:0015288">
    <property type="term" value="F:porin activity"/>
    <property type="evidence" value="ECO:0007669"/>
    <property type="project" value="TreeGrafter"/>
</dbReference>
<name>A0A420BI95_SPHD1</name>
<dbReference type="EMBL" id="RAPY01000001">
    <property type="protein sequence ID" value="RKE56397.1"/>
    <property type="molecule type" value="Genomic_DNA"/>
</dbReference>
<protein>
    <submittedName>
        <fullName evidence="8">Outer membrane protein TolC</fullName>
    </submittedName>
</protein>
<dbReference type="Pfam" id="PF02321">
    <property type="entry name" value="OEP"/>
    <property type="match status" value="2"/>
</dbReference>
<keyword evidence="6" id="KW-0472">Membrane</keyword>
<dbReference type="PANTHER" id="PTHR30026">
    <property type="entry name" value="OUTER MEMBRANE PROTEIN TOLC"/>
    <property type="match status" value="1"/>
</dbReference>
<comment type="caution">
    <text evidence="8">The sequence shown here is derived from an EMBL/GenBank/DDBJ whole genome shotgun (WGS) entry which is preliminary data.</text>
</comment>
<dbReference type="Proteomes" id="UP000286246">
    <property type="component" value="Unassembled WGS sequence"/>
</dbReference>
<evidence type="ECO:0000256" key="2">
    <source>
        <dbReference type="ARBA" id="ARBA00007613"/>
    </source>
</evidence>
<evidence type="ECO:0000256" key="3">
    <source>
        <dbReference type="ARBA" id="ARBA00022448"/>
    </source>
</evidence>
<dbReference type="GO" id="GO:0015562">
    <property type="term" value="F:efflux transmembrane transporter activity"/>
    <property type="evidence" value="ECO:0007669"/>
    <property type="project" value="InterPro"/>
</dbReference>
<accession>A0A420BI95</accession>
<sequence length="444" mass="50603">MTTLKATNRSDMKRNVIITLLLSFILIQARAQQMLTLEEALTTTLSNNFNILLAKNDNKIDIENTSLGSAGMLPAVTGNFSRSNSIQNSRQVRADGQVQQISNAKNDNMSYGVNLNWTVFDGFGMFARRDRFKEIQRQGEAEIKFEVISQLSEVIATYYGLVQQKRLLNALDTTITLSQYRVTLAENRLEIGKGSKLDLLNAKVDLNTDQTNLLRQRESFQNTKTYLNQLMTRDLGIDFQVEDEMKLDTDLKLGDLIQIADQQNPQVQLALINRRVAELNLKSVKAERYPKIGLNTGYNWNESHSSLGFSTENKNKGLNYGVTASLNIFNGFIQNRNERIAKFQVQSTEIQIQQQKQSIQAQVRTLFQTYITNIELADVEKKNEELARENLNITMDKFRIGTITTLEVRTAQLNYINAMTRSYTAQYDAKVSEIRLKELTGETY</sequence>
<dbReference type="InterPro" id="IPR051906">
    <property type="entry name" value="TolC-like"/>
</dbReference>
<dbReference type="Gene3D" id="1.20.1600.10">
    <property type="entry name" value="Outer membrane efflux proteins (OEP)"/>
    <property type="match status" value="1"/>
</dbReference>
<reference evidence="8 9" key="1">
    <citation type="submission" date="2018-09" db="EMBL/GenBank/DDBJ databases">
        <title>Genomic Encyclopedia of Type Strains, Phase III (KMG-III): the genomes of soil and plant-associated and newly described type strains.</title>
        <authorList>
            <person name="Whitman W."/>
        </authorList>
    </citation>
    <scope>NUCLEOTIDE SEQUENCE [LARGE SCALE GENOMIC DNA]</scope>
    <source>
        <strain evidence="8 9">CECT 7938</strain>
    </source>
</reference>
<evidence type="ECO:0000256" key="6">
    <source>
        <dbReference type="ARBA" id="ARBA00023136"/>
    </source>
</evidence>
<keyword evidence="4" id="KW-1134">Transmembrane beta strand</keyword>
<dbReference type="SUPFAM" id="SSF56954">
    <property type="entry name" value="Outer membrane efflux proteins (OEP)"/>
    <property type="match status" value="1"/>
</dbReference>
<dbReference type="PANTHER" id="PTHR30026:SF20">
    <property type="entry name" value="OUTER MEMBRANE PROTEIN TOLC"/>
    <property type="match status" value="1"/>
</dbReference>
<comment type="subcellular location">
    <subcellularLocation>
        <location evidence="1">Cell outer membrane</location>
    </subcellularLocation>
</comment>
<dbReference type="InterPro" id="IPR003423">
    <property type="entry name" value="OMP_efflux"/>
</dbReference>
<evidence type="ECO:0000313" key="8">
    <source>
        <dbReference type="EMBL" id="RKE56397.1"/>
    </source>
</evidence>